<gene>
    <name evidence="1" type="primary">dpp5_1</name>
    <name evidence="1" type="ORF">IWQ57_000210</name>
</gene>
<proteinExistence type="predicted"/>
<keyword evidence="2" id="KW-1185">Reference proteome</keyword>
<dbReference type="EMBL" id="JANBUJ010000002">
    <property type="protein sequence ID" value="KAJ2775800.1"/>
    <property type="molecule type" value="Genomic_DNA"/>
</dbReference>
<organism evidence="1 2">
    <name type="scientific">Coemansia nantahalensis</name>
    <dbReference type="NCBI Taxonomy" id="2789366"/>
    <lineage>
        <taxon>Eukaryota</taxon>
        <taxon>Fungi</taxon>
        <taxon>Fungi incertae sedis</taxon>
        <taxon>Zoopagomycota</taxon>
        <taxon>Kickxellomycotina</taxon>
        <taxon>Kickxellomycetes</taxon>
        <taxon>Kickxellales</taxon>
        <taxon>Kickxellaceae</taxon>
        <taxon>Coemansia</taxon>
    </lineage>
</organism>
<evidence type="ECO:0000313" key="1">
    <source>
        <dbReference type="EMBL" id="KAJ2775800.1"/>
    </source>
</evidence>
<name>A0ACC1K8E5_9FUNG</name>
<comment type="caution">
    <text evidence="1">The sequence shown here is derived from an EMBL/GenBank/DDBJ whole genome shotgun (WGS) entry which is preliminary data.</text>
</comment>
<reference evidence="1" key="1">
    <citation type="submission" date="2022-07" db="EMBL/GenBank/DDBJ databases">
        <title>Phylogenomic reconstructions and comparative analyses of Kickxellomycotina fungi.</title>
        <authorList>
            <person name="Reynolds N.K."/>
            <person name="Stajich J.E."/>
            <person name="Barry K."/>
            <person name="Grigoriev I.V."/>
            <person name="Crous P."/>
            <person name="Smith M.E."/>
        </authorList>
    </citation>
    <scope>NUCLEOTIDE SEQUENCE</scope>
    <source>
        <strain evidence="1">CBS 109366</strain>
    </source>
</reference>
<dbReference type="Proteomes" id="UP001140234">
    <property type="component" value="Unassembled WGS sequence"/>
</dbReference>
<accession>A0ACC1K8E5</accession>
<evidence type="ECO:0000313" key="2">
    <source>
        <dbReference type="Proteomes" id="UP001140234"/>
    </source>
</evidence>
<protein>
    <submittedName>
        <fullName evidence="1">Dipeptidylpeptidase</fullName>
    </submittedName>
</protein>
<sequence length="729" mass="79316">MTVLRTLAATVAVAAVALGAGARPFTPEDLVQTARLSGPVAISPNGASVAYIQTQYSIEAKRQSTRLVVQPLLPGGEPVLVAEHLADPPSAKAGGGGGGKNRIQASQPVWLGDDTLAFVSTDPETHTSTLFSVRSSRRRGWSKPHAVLKTAVPIADVQFSAASGVLAFTAEVYNGTTTLEETAELDRQDRERADSGRVYEELWVRHWDTFASPKLPQIHAVHLARKHDGSLRPKQAARNIIRDTVAGGRLEAAASFVFSPDGRQVAFVAKKPGADYAWRTTSYVYLASVDGTAATPINANDKGASSSPAFSADGSRIAYLQMAAPAYEADRNQIWLYDAASGSAAPVAADWDRSPAQIEWADADTLLATYDDWGRRKLARVDVRTGAVTPIVESHSVGTVQRVPGTAKLLVDYSGFDLPTDLFLVSADSGALEQVTRLNPRLGEEVFLSAPEDLEFAGAGDATIHGFLLHPPGFDPEKTYPLAFVIHGGPQSSFADAWSSRWNLNVLAAAGFVTVAMDVQGSTGYGQNFTDAIRNQWGGLPYDSLMMSLEQLLATRPYIDGNRLAALGASYGGYMINWINGHTDVFKALVNHDGMFSTVSTYYSTEELYFPETEFEGAPFAPEARKNYERWSPERFVHNWRTPTLVIHGERDYRLVVSEGLSTFTALRRQGVPAKLLYFPDENHWVLKPANSLRWHREVLDWISRWTPASADAGLPVQPAARFRVQGDQ</sequence>